<gene>
    <name evidence="3" type="ORF">JTBM06_V1_140005</name>
</gene>
<reference evidence="3" key="1">
    <citation type="submission" date="2019-07" db="EMBL/GenBank/DDBJ databases">
        <authorList>
            <person name="Weber M."/>
            <person name="Kostadinov I."/>
            <person name="Kostadinov D I."/>
        </authorList>
    </citation>
    <scope>NUCLEOTIDE SEQUENCE</scope>
    <source>
        <strain evidence="3">Gfbio:sag-sample-m06:053724c1-46a9-4a36-b237-ea2bf867836b</strain>
    </source>
</reference>
<evidence type="ECO:0000259" key="2">
    <source>
        <dbReference type="Pfam" id="PF13372"/>
    </source>
</evidence>
<keyword evidence="1" id="KW-0732">Signal</keyword>
<feature type="signal peptide" evidence="1">
    <location>
        <begin position="1"/>
        <end position="30"/>
    </location>
</feature>
<dbReference type="InterPro" id="IPR025388">
    <property type="entry name" value="Alginate_export_dom"/>
</dbReference>
<dbReference type="Gene3D" id="2.40.160.10">
    <property type="entry name" value="Porin"/>
    <property type="match status" value="1"/>
</dbReference>
<sequence>MKLTDSLNWIFLSLIAFALMISLPSHPARAADPEQSNPGLISDGKLKLGFRYRYEFVDQDGFAKDAYASTMRTRLAYRSPYFSNFGFQIELDDVRSIGNDLYNSTRNGNTNRPVVADPEGTEINQALILYRGIENTVIRAGRQRITLDNHRFIGNVGWRQNEQTYDGLSFSNMSLPETIIEYAYIDSVNRVFGPASGTPPADFQSNSHILNLKHEWLPNWNVTAYAYLLDLEDSPLSSNKTFGIRINGSNAVGDRTSTSYTMEYAHQKNYGDNPNNYSADYYLLEGALTIAGVTGKLGYELLEGDSVQAFQTPLATLHAFQGWADKFLATPSDGIEDLYFSIATKIREADISLIYHRFNPEAGGPNYGSEWDLMIKKPITDRHSLVFKYADYDARSFSSDTRKLWIMLTAKFGN</sequence>
<keyword evidence="3" id="KW-0449">Lipoprotein</keyword>
<name>A0A7D9D2V6_9GAMM</name>
<proteinExistence type="predicted"/>
<dbReference type="EMBL" id="LR633967">
    <property type="protein sequence ID" value="VUX55849.1"/>
    <property type="molecule type" value="Genomic_DNA"/>
</dbReference>
<feature type="chain" id="PRO_5027738359" evidence="1">
    <location>
        <begin position="31"/>
        <end position="414"/>
    </location>
</feature>
<dbReference type="Pfam" id="PF13372">
    <property type="entry name" value="Alginate_exp"/>
    <property type="match status" value="1"/>
</dbReference>
<dbReference type="InterPro" id="IPR023614">
    <property type="entry name" value="Porin_dom_sf"/>
</dbReference>
<feature type="domain" description="Alginate export" evidence="2">
    <location>
        <begin position="48"/>
        <end position="299"/>
    </location>
</feature>
<evidence type="ECO:0000313" key="3">
    <source>
        <dbReference type="EMBL" id="VUX55849.1"/>
    </source>
</evidence>
<dbReference type="AlphaFoldDB" id="A0A7D9D2V6"/>
<protein>
    <submittedName>
        <fullName evidence="3">Lipoprotein</fullName>
    </submittedName>
</protein>
<accession>A0A7D9D2V6</accession>
<organism evidence="3">
    <name type="scientific">uncultured Woeseiaceae bacterium</name>
    <dbReference type="NCBI Taxonomy" id="1983305"/>
    <lineage>
        <taxon>Bacteria</taxon>
        <taxon>Pseudomonadati</taxon>
        <taxon>Pseudomonadota</taxon>
        <taxon>Gammaproteobacteria</taxon>
        <taxon>Woeseiales</taxon>
        <taxon>Woeseiaceae</taxon>
        <taxon>environmental samples</taxon>
    </lineage>
</organism>
<evidence type="ECO:0000256" key="1">
    <source>
        <dbReference type="SAM" id="SignalP"/>
    </source>
</evidence>